<evidence type="ECO:0000256" key="3">
    <source>
        <dbReference type="ARBA" id="ARBA00023125"/>
    </source>
</evidence>
<dbReference type="Proteomes" id="UP000531594">
    <property type="component" value="Unassembled WGS sequence"/>
</dbReference>
<keyword evidence="7" id="KW-1185">Reference proteome</keyword>
<dbReference type="Gene3D" id="1.10.10.10">
    <property type="entry name" value="Winged helix-like DNA-binding domain superfamily/Winged helix DNA-binding domain"/>
    <property type="match status" value="1"/>
</dbReference>
<dbReference type="RefSeq" id="WP_246439579.1">
    <property type="nucleotide sequence ID" value="NZ_JACHGK010000010.1"/>
</dbReference>
<dbReference type="PANTHER" id="PTHR30419">
    <property type="entry name" value="HTH-TYPE TRANSCRIPTIONAL REGULATOR YBHD"/>
    <property type="match status" value="1"/>
</dbReference>
<gene>
    <name evidence="6" type="ORF">HNR53_002928</name>
</gene>
<dbReference type="Gene3D" id="3.40.190.290">
    <property type="match status" value="1"/>
</dbReference>
<dbReference type="InterPro" id="IPR036388">
    <property type="entry name" value="WH-like_DNA-bd_sf"/>
</dbReference>
<dbReference type="InterPro" id="IPR050950">
    <property type="entry name" value="HTH-type_LysR_regulators"/>
</dbReference>
<organism evidence="6 7">
    <name type="scientific">Bacillus benzoevorans</name>
    <dbReference type="NCBI Taxonomy" id="1456"/>
    <lineage>
        <taxon>Bacteria</taxon>
        <taxon>Bacillati</taxon>
        <taxon>Bacillota</taxon>
        <taxon>Bacilli</taxon>
        <taxon>Bacillales</taxon>
        <taxon>Bacillaceae</taxon>
        <taxon>Bacillus</taxon>
    </lineage>
</organism>
<keyword evidence="3 6" id="KW-0238">DNA-binding</keyword>
<evidence type="ECO:0000256" key="1">
    <source>
        <dbReference type="ARBA" id="ARBA00009437"/>
    </source>
</evidence>
<dbReference type="EMBL" id="JACHGK010000010">
    <property type="protein sequence ID" value="MBB6446271.1"/>
    <property type="molecule type" value="Genomic_DNA"/>
</dbReference>
<evidence type="ECO:0000256" key="2">
    <source>
        <dbReference type="ARBA" id="ARBA00023015"/>
    </source>
</evidence>
<evidence type="ECO:0000259" key="5">
    <source>
        <dbReference type="PROSITE" id="PS50931"/>
    </source>
</evidence>
<sequence length="309" mass="35316">MYMSNHISSKYLRALVEQGNFSNAARALFISQPYLSKFIKKLEDELGLELINRNGTPITLTYAGERYLAYMDKMDEIYLNMIHEMQSINKMKKGRLKLGINPILGSHTLYNLLPQYISTYPGIEIALVEEASNVIEQSLLQREIDICLNMLPIFNPAIMYERLYEENILLVVPKGHRYYRPGQGSSIVDFPLDTHSLTGEKFILTKQGYGSLRRITDEIFYNYSIKPSILLETTNIENAYRIANSGVGLTFIPEVILKNNLPSESNYYTIGKPTFKYSVVVAYKKGEALSAPALAFLNMAKENYKEDFH</sequence>
<dbReference type="PRINTS" id="PR00039">
    <property type="entry name" value="HTHLYSR"/>
</dbReference>
<dbReference type="GO" id="GO:0003700">
    <property type="term" value="F:DNA-binding transcription factor activity"/>
    <property type="evidence" value="ECO:0007669"/>
    <property type="project" value="InterPro"/>
</dbReference>
<dbReference type="GO" id="GO:0003677">
    <property type="term" value="F:DNA binding"/>
    <property type="evidence" value="ECO:0007669"/>
    <property type="project" value="UniProtKB-KW"/>
</dbReference>
<dbReference type="SUPFAM" id="SSF46785">
    <property type="entry name" value="Winged helix' DNA-binding domain"/>
    <property type="match status" value="1"/>
</dbReference>
<evidence type="ECO:0000256" key="4">
    <source>
        <dbReference type="ARBA" id="ARBA00023163"/>
    </source>
</evidence>
<dbReference type="Pfam" id="PF00126">
    <property type="entry name" value="HTH_1"/>
    <property type="match status" value="1"/>
</dbReference>
<dbReference type="PANTHER" id="PTHR30419:SF8">
    <property type="entry name" value="NITROGEN ASSIMILATION TRANSCRIPTIONAL ACTIVATOR-RELATED"/>
    <property type="match status" value="1"/>
</dbReference>
<keyword evidence="2" id="KW-0805">Transcription regulation</keyword>
<dbReference type="GO" id="GO:0005829">
    <property type="term" value="C:cytosol"/>
    <property type="evidence" value="ECO:0007669"/>
    <property type="project" value="TreeGrafter"/>
</dbReference>
<dbReference type="PROSITE" id="PS50931">
    <property type="entry name" value="HTH_LYSR"/>
    <property type="match status" value="1"/>
</dbReference>
<comment type="similarity">
    <text evidence="1">Belongs to the LysR transcriptional regulatory family.</text>
</comment>
<dbReference type="SUPFAM" id="SSF53850">
    <property type="entry name" value="Periplasmic binding protein-like II"/>
    <property type="match status" value="1"/>
</dbReference>
<dbReference type="InterPro" id="IPR005119">
    <property type="entry name" value="LysR_subst-bd"/>
</dbReference>
<keyword evidence="4" id="KW-0804">Transcription</keyword>
<reference evidence="6 7" key="1">
    <citation type="submission" date="2020-08" db="EMBL/GenBank/DDBJ databases">
        <title>Genomic Encyclopedia of Type Strains, Phase IV (KMG-IV): sequencing the most valuable type-strain genomes for metagenomic binning, comparative biology and taxonomic classification.</title>
        <authorList>
            <person name="Goeker M."/>
        </authorList>
    </citation>
    <scope>NUCLEOTIDE SEQUENCE [LARGE SCALE GENOMIC DNA]</scope>
    <source>
        <strain evidence="6 7">DSM 5391</strain>
    </source>
</reference>
<proteinExistence type="inferred from homology"/>
<comment type="caution">
    <text evidence="6">The sequence shown here is derived from an EMBL/GenBank/DDBJ whole genome shotgun (WGS) entry which is preliminary data.</text>
</comment>
<dbReference type="CDD" id="cd05466">
    <property type="entry name" value="PBP2_LTTR_substrate"/>
    <property type="match status" value="1"/>
</dbReference>
<feature type="domain" description="HTH lysR-type" evidence="5">
    <location>
        <begin position="10"/>
        <end position="61"/>
    </location>
</feature>
<name>A0A7X0HVD7_9BACI</name>
<dbReference type="Pfam" id="PF03466">
    <property type="entry name" value="LysR_substrate"/>
    <property type="match status" value="1"/>
</dbReference>
<protein>
    <submittedName>
        <fullName evidence="6">DNA-binding transcriptional LysR family regulator</fullName>
    </submittedName>
</protein>
<accession>A0A7X0HVD7</accession>
<dbReference type="InterPro" id="IPR036390">
    <property type="entry name" value="WH_DNA-bd_sf"/>
</dbReference>
<dbReference type="AlphaFoldDB" id="A0A7X0HVD7"/>
<dbReference type="InterPro" id="IPR000847">
    <property type="entry name" value="LysR_HTH_N"/>
</dbReference>
<evidence type="ECO:0000313" key="7">
    <source>
        <dbReference type="Proteomes" id="UP000531594"/>
    </source>
</evidence>
<evidence type="ECO:0000313" key="6">
    <source>
        <dbReference type="EMBL" id="MBB6446271.1"/>
    </source>
</evidence>